<evidence type="ECO:0000313" key="4">
    <source>
        <dbReference type="Proteomes" id="UP001373714"/>
    </source>
</evidence>
<organism evidence="3 4">
    <name type="scientific">Orbilia blumenaviensis</name>
    <dbReference type="NCBI Taxonomy" id="1796055"/>
    <lineage>
        <taxon>Eukaryota</taxon>
        <taxon>Fungi</taxon>
        <taxon>Dikarya</taxon>
        <taxon>Ascomycota</taxon>
        <taxon>Pezizomycotina</taxon>
        <taxon>Orbiliomycetes</taxon>
        <taxon>Orbiliales</taxon>
        <taxon>Orbiliaceae</taxon>
        <taxon>Orbilia</taxon>
    </lineage>
</organism>
<evidence type="ECO:0000256" key="1">
    <source>
        <dbReference type="SAM" id="MobiDB-lite"/>
    </source>
</evidence>
<accession>A0AAV9V9W7</accession>
<dbReference type="EMBL" id="JAVHNS010000004">
    <property type="protein sequence ID" value="KAK6358202.1"/>
    <property type="molecule type" value="Genomic_DNA"/>
</dbReference>
<evidence type="ECO:0000313" key="3">
    <source>
        <dbReference type="EMBL" id="KAK6358202.1"/>
    </source>
</evidence>
<feature type="compositionally biased region" description="Basic residues" evidence="1">
    <location>
        <begin position="298"/>
        <end position="309"/>
    </location>
</feature>
<dbReference type="Proteomes" id="UP001373714">
    <property type="component" value="Unassembled WGS sequence"/>
</dbReference>
<feature type="region of interest" description="Disordered" evidence="1">
    <location>
        <begin position="293"/>
        <end position="314"/>
    </location>
</feature>
<feature type="signal peptide" evidence="2">
    <location>
        <begin position="1"/>
        <end position="24"/>
    </location>
</feature>
<protein>
    <submittedName>
        <fullName evidence="3">Uncharacterized protein</fullName>
    </submittedName>
</protein>
<sequence>MELFSRATLVAILVQVLYMVSVEAVPFPANRNSTVQSVHYRAPRTSQVALSDRGITTLLDLPILIPTPFASPATQAKLKWPAGYRPLKASYSMQYSQPSLTTEVMSQPREQSSSITNLTSQPIAGSATRVILKTRSGSTHKTTSRLTLHIHATRTPILTARLSIPNSKTVYTQPTSLVPASANIPVRYVHRIPRVAGLQQRRILPRVYVTEVVSRTVTLPVHVVTKYITDHQSSLPTPIVTAVPADPLSSTLTLSLRPVLSGVLAINSSTLSHKRTRTVSRFFSALPTKTLNPSKTTSKPKLRWTHRPTKTATATSRIRDNPRCNGLYRNETNRSSGERYTAYYYFDYDFAVHHVNNYCRDIQSLPDDLNQNGIQLVRIGAEKDRNGFTLGVYWPAHLRGTKPQTEICIYYFKSLILDGCDGNDPNNPLNWKGGGTVYAVDQDGTYRRQIYYTIEPTRRRNYLIRERKAQCFKRVRSNKARIFVRGVGWAGDSGLADMRGDIINSCGSILDYWQTKEIITGKESLYEWGLDLLISANYEGCFLDIVKRKSGLEVKCALLSEFGEVPWETLNI</sequence>
<comment type="caution">
    <text evidence="3">The sequence shown here is derived from an EMBL/GenBank/DDBJ whole genome shotgun (WGS) entry which is preliminary data.</text>
</comment>
<keyword evidence="4" id="KW-1185">Reference proteome</keyword>
<reference evidence="3 4" key="1">
    <citation type="submission" date="2019-10" db="EMBL/GenBank/DDBJ databases">
        <authorList>
            <person name="Palmer J.M."/>
        </authorList>
    </citation>
    <scope>NUCLEOTIDE SEQUENCE [LARGE SCALE GENOMIC DNA]</scope>
    <source>
        <strain evidence="3 4">TWF730</strain>
    </source>
</reference>
<evidence type="ECO:0000256" key="2">
    <source>
        <dbReference type="SAM" id="SignalP"/>
    </source>
</evidence>
<dbReference type="Pfam" id="PF18647">
    <property type="entry name" value="Fungal_lectin_2"/>
    <property type="match status" value="1"/>
</dbReference>
<feature type="chain" id="PRO_5043776741" evidence="2">
    <location>
        <begin position="25"/>
        <end position="572"/>
    </location>
</feature>
<keyword evidence="2" id="KW-0732">Signal</keyword>
<gene>
    <name evidence="3" type="ORF">TWF730_007553</name>
</gene>
<dbReference type="AlphaFoldDB" id="A0AAV9V9W7"/>
<name>A0AAV9V9W7_9PEZI</name>
<proteinExistence type="predicted"/>